<evidence type="ECO:0000256" key="1">
    <source>
        <dbReference type="ARBA" id="ARBA00000022"/>
    </source>
</evidence>
<dbReference type="CDD" id="cd15457">
    <property type="entry name" value="NADAR"/>
    <property type="match status" value="1"/>
</dbReference>
<dbReference type="NCBIfam" id="TIGR02464">
    <property type="entry name" value="ribofla_fusion"/>
    <property type="match status" value="1"/>
</dbReference>
<comment type="caution">
    <text evidence="4">The sequence shown here is derived from an EMBL/GenBank/DDBJ whole genome shotgun (WGS) entry which is preliminary data.</text>
</comment>
<comment type="catalytic activity">
    <reaction evidence="2">
        <text>2,5-diamino-6-hydroxy-4-(5-phosphoribosylamino)-pyrimidine + H2O = 2,5,6-triamino-4-hydroxypyrimidine + D-ribose 5-phosphate</text>
        <dbReference type="Rhea" id="RHEA:23436"/>
        <dbReference type="ChEBI" id="CHEBI:15377"/>
        <dbReference type="ChEBI" id="CHEBI:58614"/>
        <dbReference type="ChEBI" id="CHEBI:78346"/>
        <dbReference type="ChEBI" id="CHEBI:137796"/>
    </reaction>
</comment>
<accession>A0A177N4B2</accession>
<evidence type="ECO:0000256" key="2">
    <source>
        <dbReference type="ARBA" id="ARBA00000751"/>
    </source>
</evidence>
<dbReference type="Proteomes" id="UP000077857">
    <property type="component" value="Unassembled WGS sequence"/>
</dbReference>
<gene>
    <name evidence="4" type="ORF">A1507_18645</name>
</gene>
<sequence length="150" mass="17059">MHFYRANEKPYGAFSNLYRREIVFEGTSYATSEHAYQAGKPRKDNVREWILSAPSPALVAMAAHGLYIWDVTPNWSKIKFERMRAVLIAKFSQHEDLRELLLSTGDARLVEAATVKNSVNLEWGEVNGKGKNMLGVLLMEVRATLRKSTE</sequence>
<reference evidence="4 5" key="1">
    <citation type="submission" date="2016-03" db="EMBL/GenBank/DDBJ databases">
        <authorList>
            <person name="Ploux O."/>
        </authorList>
    </citation>
    <scope>NUCLEOTIDE SEQUENCE [LARGE SCALE GENOMIC DNA]</scope>
    <source>
        <strain evidence="4 5">R-45378</strain>
    </source>
</reference>
<protein>
    <recommendedName>
        <fullName evidence="3">NADAR domain-containing protein</fullName>
    </recommendedName>
</protein>
<feature type="domain" description="NADAR" evidence="3">
    <location>
        <begin position="3"/>
        <end position="146"/>
    </location>
</feature>
<dbReference type="InterPro" id="IPR037238">
    <property type="entry name" value="YbiA-like_sf"/>
</dbReference>
<dbReference type="EMBL" id="LUUJ01000106">
    <property type="protein sequence ID" value="OAI12816.1"/>
    <property type="molecule type" value="Genomic_DNA"/>
</dbReference>
<dbReference type="Pfam" id="PF08719">
    <property type="entry name" value="NADAR"/>
    <property type="match status" value="1"/>
</dbReference>
<dbReference type="SUPFAM" id="SSF143990">
    <property type="entry name" value="YbiA-like"/>
    <property type="match status" value="1"/>
</dbReference>
<name>A0A177N4B2_9GAMM</name>
<proteinExistence type="predicted"/>
<organism evidence="4 5">
    <name type="scientific">Methylomonas koyamae</name>
    <dbReference type="NCBI Taxonomy" id="702114"/>
    <lineage>
        <taxon>Bacteria</taxon>
        <taxon>Pseudomonadati</taxon>
        <taxon>Pseudomonadota</taxon>
        <taxon>Gammaproteobacteria</taxon>
        <taxon>Methylococcales</taxon>
        <taxon>Methylococcaceae</taxon>
        <taxon>Methylomonas</taxon>
    </lineage>
</organism>
<evidence type="ECO:0000313" key="5">
    <source>
        <dbReference type="Proteomes" id="UP000077857"/>
    </source>
</evidence>
<evidence type="ECO:0000259" key="3">
    <source>
        <dbReference type="Pfam" id="PF08719"/>
    </source>
</evidence>
<dbReference type="AlphaFoldDB" id="A0A177N4B2"/>
<dbReference type="InterPro" id="IPR012816">
    <property type="entry name" value="NADAR"/>
</dbReference>
<comment type="catalytic activity">
    <reaction evidence="1">
        <text>5-amino-6-(5-phospho-D-ribosylamino)uracil + H2O = 5,6-diaminouracil + D-ribose 5-phosphate</text>
        <dbReference type="Rhea" id="RHEA:55020"/>
        <dbReference type="ChEBI" id="CHEBI:15377"/>
        <dbReference type="ChEBI" id="CHEBI:46252"/>
        <dbReference type="ChEBI" id="CHEBI:58453"/>
        <dbReference type="ChEBI" id="CHEBI:78346"/>
    </reaction>
</comment>
<evidence type="ECO:0000313" key="4">
    <source>
        <dbReference type="EMBL" id="OAI12816.1"/>
    </source>
</evidence>
<dbReference type="Gene3D" id="1.10.357.40">
    <property type="entry name" value="YbiA-like"/>
    <property type="match status" value="1"/>
</dbReference>